<organism evidence="1 2">
    <name type="scientific">Athelia psychrophila</name>
    <dbReference type="NCBI Taxonomy" id="1759441"/>
    <lineage>
        <taxon>Eukaryota</taxon>
        <taxon>Fungi</taxon>
        <taxon>Dikarya</taxon>
        <taxon>Basidiomycota</taxon>
        <taxon>Agaricomycotina</taxon>
        <taxon>Agaricomycetes</taxon>
        <taxon>Agaricomycetidae</taxon>
        <taxon>Atheliales</taxon>
        <taxon>Atheliaceae</taxon>
        <taxon>Athelia</taxon>
    </lineage>
</organism>
<dbReference type="EMBL" id="KV417571">
    <property type="protein sequence ID" value="KZP18596.1"/>
    <property type="molecule type" value="Genomic_DNA"/>
</dbReference>
<sequence length="133" mass="14437">MFNCYRFRIQTSKAGRRTILERTRLGERGRHKDPSEKVRRKCERATSGDLDSNEVVDVDNALLIAGTVDVVDLRAFAQDVAGATGEYEAWQSQKIITLNAVANGSGVGGQAPVNGPPVRGIGCQCSFGRIDMP</sequence>
<dbReference type="Proteomes" id="UP000076532">
    <property type="component" value="Unassembled WGS sequence"/>
</dbReference>
<keyword evidence="2" id="KW-1185">Reference proteome</keyword>
<dbReference type="AlphaFoldDB" id="A0A166H8Q9"/>
<name>A0A166H8Q9_9AGAM</name>
<gene>
    <name evidence="1" type="ORF">FIBSPDRAFT_590220</name>
</gene>
<proteinExistence type="predicted"/>
<evidence type="ECO:0000313" key="1">
    <source>
        <dbReference type="EMBL" id="KZP18596.1"/>
    </source>
</evidence>
<accession>A0A166H8Q9</accession>
<evidence type="ECO:0000313" key="2">
    <source>
        <dbReference type="Proteomes" id="UP000076532"/>
    </source>
</evidence>
<reference evidence="1 2" key="1">
    <citation type="journal article" date="2016" name="Mol. Biol. Evol.">
        <title>Comparative Genomics of Early-Diverging Mushroom-Forming Fungi Provides Insights into the Origins of Lignocellulose Decay Capabilities.</title>
        <authorList>
            <person name="Nagy L.G."/>
            <person name="Riley R."/>
            <person name="Tritt A."/>
            <person name="Adam C."/>
            <person name="Daum C."/>
            <person name="Floudas D."/>
            <person name="Sun H."/>
            <person name="Yadav J.S."/>
            <person name="Pangilinan J."/>
            <person name="Larsson K.H."/>
            <person name="Matsuura K."/>
            <person name="Barry K."/>
            <person name="Labutti K."/>
            <person name="Kuo R."/>
            <person name="Ohm R.A."/>
            <person name="Bhattacharya S.S."/>
            <person name="Shirouzu T."/>
            <person name="Yoshinaga Y."/>
            <person name="Martin F.M."/>
            <person name="Grigoriev I.V."/>
            <person name="Hibbett D.S."/>
        </authorList>
    </citation>
    <scope>NUCLEOTIDE SEQUENCE [LARGE SCALE GENOMIC DNA]</scope>
    <source>
        <strain evidence="1 2">CBS 109695</strain>
    </source>
</reference>
<protein>
    <submittedName>
        <fullName evidence="1">Uncharacterized protein</fullName>
    </submittedName>
</protein>